<organism evidence="8 9">
    <name type="scientific">Rhizopogon vinicolor AM-OR11-026</name>
    <dbReference type="NCBI Taxonomy" id="1314800"/>
    <lineage>
        <taxon>Eukaryota</taxon>
        <taxon>Fungi</taxon>
        <taxon>Dikarya</taxon>
        <taxon>Basidiomycota</taxon>
        <taxon>Agaricomycotina</taxon>
        <taxon>Agaricomycetes</taxon>
        <taxon>Agaricomycetidae</taxon>
        <taxon>Boletales</taxon>
        <taxon>Suillineae</taxon>
        <taxon>Rhizopogonaceae</taxon>
        <taxon>Rhizopogon</taxon>
    </lineage>
</organism>
<proteinExistence type="predicted"/>
<dbReference type="GO" id="GO:0015938">
    <property type="term" value="P:coenzyme A catabolic process"/>
    <property type="evidence" value="ECO:0007669"/>
    <property type="project" value="TreeGrafter"/>
</dbReference>
<feature type="domain" description="Nudix hydrolase" evidence="7">
    <location>
        <begin position="1"/>
        <end position="132"/>
    </location>
</feature>
<evidence type="ECO:0000256" key="5">
    <source>
        <dbReference type="ARBA" id="ARBA00022842"/>
    </source>
</evidence>
<dbReference type="PANTHER" id="PTHR12992">
    <property type="entry name" value="NUDIX HYDROLASE"/>
    <property type="match status" value="1"/>
</dbReference>
<evidence type="ECO:0000259" key="7">
    <source>
        <dbReference type="PROSITE" id="PS51462"/>
    </source>
</evidence>
<evidence type="ECO:0000256" key="3">
    <source>
        <dbReference type="ARBA" id="ARBA00022723"/>
    </source>
</evidence>
<comment type="cofactor">
    <cofactor evidence="1">
        <name>Mn(2+)</name>
        <dbReference type="ChEBI" id="CHEBI:29035"/>
    </cofactor>
</comment>
<keyword evidence="5" id="KW-0460">Magnesium</keyword>
<protein>
    <recommendedName>
        <fullName evidence="7">Nudix hydrolase domain-containing protein</fullName>
    </recommendedName>
</protein>
<dbReference type="GO" id="GO:0010945">
    <property type="term" value="F:coenzyme A diphosphatase activity"/>
    <property type="evidence" value="ECO:0007669"/>
    <property type="project" value="InterPro"/>
</dbReference>
<name>A0A1B7MUQ4_9AGAM</name>
<dbReference type="InterPro" id="IPR000086">
    <property type="entry name" value="NUDIX_hydrolase_dom"/>
</dbReference>
<dbReference type="STRING" id="1314800.A0A1B7MUQ4"/>
<dbReference type="CDD" id="cd03426">
    <property type="entry name" value="NUDIX_CoAse_Nudt7"/>
    <property type="match status" value="1"/>
</dbReference>
<evidence type="ECO:0000313" key="8">
    <source>
        <dbReference type="EMBL" id="OAX36329.1"/>
    </source>
</evidence>
<accession>A0A1B7MUQ4</accession>
<evidence type="ECO:0000313" key="9">
    <source>
        <dbReference type="Proteomes" id="UP000092154"/>
    </source>
</evidence>
<comment type="cofactor">
    <cofactor evidence="2">
        <name>Mg(2+)</name>
        <dbReference type="ChEBI" id="CHEBI:18420"/>
    </cofactor>
</comment>
<keyword evidence="3" id="KW-0479">Metal-binding</keyword>
<feature type="non-terminal residue" evidence="8">
    <location>
        <position position="1"/>
    </location>
</feature>
<dbReference type="InterPro" id="IPR045121">
    <property type="entry name" value="CoAse"/>
</dbReference>
<dbReference type="Pfam" id="PF00293">
    <property type="entry name" value="NUDIX"/>
    <property type="match status" value="1"/>
</dbReference>
<keyword evidence="4" id="KW-0378">Hydrolase</keyword>
<keyword evidence="9" id="KW-1185">Reference proteome</keyword>
<dbReference type="SUPFAM" id="SSF55811">
    <property type="entry name" value="Nudix"/>
    <property type="match status" value="1"/>
</dbReference>
<gene>
    <name evidence="8" type="ORF">K503DRAFT_658616</name>
</gene>
<dbReference type="Gene3D" id="3.90.79.10">
    <property type="entry name" value="Nucleoside Triphosphate Pyrophosphohydrolase"/>
    <property type="match status" value="1"/>
</dbReference>
<dbReference type="PROSITE" id="PS51462">
    <property type="entry name" value="NUDIX"/>
    <property type="match status" value="1"/>
</dbReference>
<evidence type="ECO:0000256" key="6">
    <source>
        <dbReference type="ARBA" id="ARBA00023211"/>
    </source>
</evidence>
<feature type="non-terminal residue" evidence="8">
    <location>
        <position position="200"/>
    </location>
</feature>
<dbReference type="GO" id="GO:0046872">
    <property type="term" value="F:metal ion binding"/>
    <property type="evidence" value="ECO:0007669"/>
    <property type="project" value="UniProtKB-KW"/>
</dbReference>
<dbReference type="AlphaFoldDB" id="A0A1B7MUQ4"/>
<sequence>KPAAVLILLYEQAGELRVLLMTWSKSLRAHPGRTALPRGKADDRDKSPARTALREANEEVCLPLPPFLSASQLLLLSRFYLPFVHHPSLPHPCLSSSPSPTEVDRIFGHPLEAMPDPQLILNNREPLVGEEEDCPYGAMKVHNTRDVRLDALDGLIYRMYHFRTCASPIKGLTAGVLISVAKLVYGQMPVYGWHPSNSED</sequence>
<dbReference type="Proteomes" id="UP000092154">
    <property type="component" value="Unassembled WGS sequence"/>
</dbReference>
<evidence type="ECO:0000256" key="1">
    <source>
        <dbReference type="ARBA" id="ARBA00001936"/>
    </source>
</evidence>
<evidence type="ECO:0000256" key="2">
    <source>
        <dbReference type="ARBA" id="ARBA00001946"/>
    </source>
</evidence>
<dbReference type="EMBL" id="KV448424">
    <property type="protein sequence ID" value="OAX36329.1"/>
    <property type="molecule type" value="Genomic_DNA"/>
</dbReference>
<dbReference type="InterPro" id="IPR015797">
    <property type="entry name" value="NUDIX_hydrolase-like_dom_sf"/>
</dbReference>
<reference evidence="8 9" key="1">
    <citation type="submission" date="2016-06" db="EMBL/GenBank/DDBJ databases">
        <title>Comparative genomics of the ectomycorrhizal sister species Rhizopogon vinicolor and Rhizopogon vesiculosus (Basidiomycota: Boletales) reveals a divergence of the mating type B locus.</title>
        <authorList>
            <consortium name="DOE Joint Genome Institute"/>
            <person name="Mujic A.B."/>
            <person name="Kuo A."/>
            <person name="Tritt A."/>
            <person name="Lipzen A."/>
            <person name="Chen C."/>
            <person name="Johnson J."/>
            <person name="Sharma A."/>
            <person name="Barry K."/>
            <person name="Grigoriev I.V."/>
            <person name="Spatafora J.W."/>
        </authorList>
    </citation>
    <scope>NUCLEOTIDE SEQUENCE [LARGE SCALE GENOMIC DNA]</scope>
    <source>
        <strain evidence="8 9">AM-OR11-026</strain>
    </source>
</reference>
<dbReference type="PANTHER" id="PTHR12992:SF24">
    <property type="entry name" value="PEROXISOMAL COENZYME A DIPHOSPHATASE NUDT7"/>
    <property type="match status" value="1"/>
</dbReference>
<evidence type="ECO:0000256" key="4">
    <source>
        <dbReference type="ARBA" id="ARBA00022801"/>
    </source>
</evidence>
<dbReference type="OrthoDB" id="10260614at2759"/>
<dbReference type="InParanoid" id="A0A1B7MUQ4"/>
<keyword evidence="6" id="KW-0464">Manganese</keyword>